<gene>
    <name evidence="2" type="ORF">K431DRAFT_91381</name>
</gene>
<keyword evidence="1" id="KW-1133">Transmembrane helix</keyword>
<evidence type="ECO:0000313" key="2">
    <source>
        <dbReference type="EMBL" id="KAF2720449.1"/>
    </source>
</evidence>
<comment type="caution">
    <text evidence="2">The sequence shown here is derived from an EMBL/GenBank/DDBJ whole genome shotgun (WGS) entry which is preliminary data.</text>
</comment>
<dbReference type="AlphaFoldDB" id="A0A9P4UN94"/>
<evidence type="ECO:0000313" key="3">
    <source>
        <dbReference type="Proteomes" id="UP000799441"/>
    </source>
</evidence>
<organism evidence="2 3">
    <name type="scientific">Polychaeton citri CBS 116435</name>
    <dbReference type="NCBI Taxonomy" id="1314669"/>
    <lineage>
        <taxon>Eukaryota</taxon>
        <taxon>Fungi</taxon>
        <taxon>Dikarya</taxon>
        <taxon>Ascomycota</taxon>
        <taxon>Pezizomycotina</taxon>
        <taxon>Dothideomycetes</taxon>
        <taxon>Dothideomycetidae</taxon>
        <taxon>Capnodiales</taxon>
        <taxon>Capnodiaceae</taxon>
        <taxon>Polychaeton</taxon>
    </lineage>
</organism>
<keyword evidence="3" id="KW-1185">Reference proteome</keyword>
<reference evidence="2" key="1">
    <citation type="journal article" date="2020" name="Stud. Mycol.">
        <title>101 Dothideomycetes genomes: a test case for predicting lifestyles and emergence of pathogens.</title>
        <authorList>
            <person name="Haridas S."/>
            <person name="Albert R."/>
            <person name="Binder M."/>
            <person name="Bloem J."/>
            <person name="Labutti K."/>
            <person name="Salamov A."/>
            <person name="Andreopoulos B."/>
            <person name="Baker S."/>
            <person name="Barry K."/>
            <person name="Bills G."/>
            <person name="Bluhm B."/>
            <person name="Cannon C."/>
            <person name="Castanera R."/>
            <person name="Culley D."/>
            <person name="Daum C."/>
            <person name="Ezra D."/>
            <person name="Gonzalez J."/>
            <person name="Henrissat B."/>
            <person name="Kuo A."/>
            <person name="Liang C."/>
            <person name="Lipzen A."/>
            <person name="Lutzoni F."/>
            <person name="Magnuson J."/>
            <person name="Mondo S."/>
            <person name="Nolan M."/>
            <person name="Ohm R."/>
            <person name="Pangilinan J."/>
            <person name="Park H.-J."/>
            <person name="Ramirez L."/>
            <person name="Alfaro M."/>
            <person name="Sun H."/>
            <person name="Tritt A."/>
            <person name="Yoshinaga Y."/>
            <person name="Zwiers L.-H."/>
            <person name="Turgeon B."/>
            <person name="Goodwin S."/>
            <person name="Spatafora J."/>
            <person name="Crous P."/>
            <person name="Grigoriev I."/>
        </authorList>
    </citation>
    <scope>NUCLEOTIDE SEQUENCE</scope>
    <source>
        <strain evidence="2">CBS 116435</strain>
    </source>
</reference>
<protein>
    <submittedName>
        <fullName evidence="2">Uncharacterized protein</fullName>
    </submittedName>
</protein>
<sequence length="127" mass="13935">MRDRPTSDGLPLWVTCCTQSSRGPGRPCRGRSRGLARHSDWLSCARRLQQLREVTANGSEGGSASLCHSCTMCISSLHSSTFPSCPRTRRLSSLRALLHVSNGPSNLFLVGSWSSLCICIVLFCFYL</sequence>
<evidence type="ECO:0000256" key="1">
    <source>
        <dbReference type="SAM" id="Phobius"/>
    </source>
</evidence>
<dbReference type="EMBL" id="MU003799">
    <property type="protein sequence ID" value="KAF2720449.1"/>
    <property type="molecule type" value="Genomic_DNA"/>
</dbReference>
<feature type="transmembrane region" description="Helical" evidence="1">
    <location>
        <begin position="107"/>
        <end position="126"/>
    </location>
</feature>
<dbReference type="Proteomes" id="UP000799441">
    <property type="component" value="Unassembled WGS sequence"/>
</dbReference>
<keyword evidence="1" id="KW-0472">Membrane</keyword>
<name>A0A9P4UN94_9PEZI</name>
<keyword evidence="1" id="KW-0812">Transmembrane</keyword>
<proteinExistence type="predicted"/>
<accession>A0A9P4UN94</accession>